<evidence type="ECO:0000313" key="2">
    <source>
        <dbReference type="EMBL" id="KAK7473359.1"/>
    </source>
</evidence>
<reference evidence="2 3" key="1">
    <citation type="journal article" date="2023" name="Sci. Data">
        <title>Genome assembly of the Korean intertidal mud-creeper Batillaria attramentaria.</title>
        <authorList>
            <person name="Patra A.K."/>
            <person name="Ho P.T."/>
            <person name="Jun S."/>
            <person name="Lee S.J."/>
            <person name="Kim Y."/>
            <person name="Won Y.J."/>
        </authorList>
    </citation>
    <scope>NUCLEOTIDE SEQUENCE [LARGE SCALE GENOMIC DNA]</scope>
    <source>
        <strain evidence="2">Wonlab-2016</strain>
    </source>
</reference>
<evidence type="ECO:0000259" key="1">
    <source>
        <dbReference type="Pfam" id="PF05225"/>
    </source>
</evidence>
<comment type="caution">
    <text evidence="2">The sequence shown here is derived from an EMBL/GenBank/DDBJ whole genome shotgun (WGS) entry which is preliminary data.</text>
</comment>
<dbReference type="Pfam" id="PF05225">
    <property type="entry name" value="HTH_psq"/>
    <property type="match status" value="1"/>
</dbReference>
<dbReference type="InterPro" id="IPR007889">
    <property type="entry name" value="HTH_Psq"/>
</dbReference>
<dbReference type="InterPro" id="IPR009057">
    <property type="entry name" value="Homeodomain-like_sf"/>
</dbReference>
<sequence>MPRGQTERRGSHYPHTRYSEEEMTRAVDMVHRGVGVERAADLCAVPRRTLSRWLTKCKADHPRGRCHGAFLQSPVDGVSSEQNALQYYEYDFGGITGALSHSQATPGHVSDCAMHASESATLAGTSLLTEAQEYSQS</sequence>
<accession>A0ABD0JEI3</accession>
<dbReference type="EMBL" id="JACVVK020000473">
    <property type="protein sequence ID" value="KAK7473359.1"/>
    <property type="molecule type" value="Genomic_DNA"/>
</dbReference>
<dbReference type="SUPFAM" id="SSF46689">
    <property type="entry name" value="Homeodomain-like"/>
    <property type="match status" value="1"/>
</dbReference>
<evidence type="ECO:0000313" key="3">
    <source>
        <dbReference type="Proteomes" id="UP001519460"/>
    </source>
</evidence>
<protein>
    <recommendedName>
        <fullName evidence="1">HTH psq-type domain-containing protein</fullName>
    </recommendedName>
</protein>
<dbReference type="Proteomes" id="UP001519460">
    <property type="component" value="Unassembled WGS sequence"/>
</dbReference>
<dbReference type="AlphaFoldDB" id="A0ABD0JEI3"/>
<proteinExistence type="predicted"/>
<feature type="domain" description="HTH psq-type" evidence="1">
    <location>
        <begin position="19"/>
        <end position="52"/>
    </location>
</feature>
<organism evidence="2 3">
    <name type="scientific">Batillaria attramentaria</name>
    <dbReference type="NCBI Taxonomy" id="370345"/>
    <lineage>
        <taxon>Eukaryota</taxon>
        <taxon>Metazoa</taxon>
        <taxon>Spiralia</taxon>
        <taxon>Lophotrochozoa</taxon>
        <taxon>Mollusca</taxon>
        <taxon>Gastropoda</taxon>
        <taxon>Caenogastropoda</taxon>
        <taxon>Sorbeoconcha</taxon>
        <taxon>Cerithioidea</taxon>
        <taxon>Batillariidae</taxon>
        <taxon>Batillaria</taxon>
    </lineage>
</organism>
<keyword evidence="3" id="KW-1185">Reference proteome</keyword>
<name>A0ABD0JEI3_9CAEN</name>
<gene>
    <name evidence="2" type="ORF">BaRGS_00035407</name>
</gene>